<keyword evidence="2" id="KW-0342">GTP-binding</keyword>
<evidence type="ECO:0000256" key="2">
    <source>
        <dbReference type="ARBA" id="ARBA00023134"/>
    </source>
</evidence>
<feature type="region of interest" description="Disordered" evidence="3">
    <location>
        <begin position="223"/>
        <end position="249"/>
    </location>
</feature>
<keyword evidence="4" id="KW-1185">Reference proteome</keyword>
<dbReference type="GO" id="GO:0005525">
    <property type="term" value="F:GTP binding"/>
    <property type="evidence" value="ECO:0007669"/>
    <property type="project" value="UniProtKB-KW"/>
</dbReference>
<dbReference type="SUPFAM" id="SSF52540">
    <property type="entry name" value="P-loop containing nucleoside triphosphate hydrolases"/>
    <property type="match status" value="1"/>
</dbReference>
<dbReference type="WBParaSite" id="Gr19_v10_g8166.t1">
    <property type="protein sequence ID" value="Gr19_v10_g8166.t1"/>
    <property type="gene ID" value="Gr19_v10_g8166"/>
</dbReference>
<keyword evidence="1" id="KW-0547">Nucleotide-binding</keyword>
<dbReference type="InterPro" id="IPR027417">
    <property type="entry name" value="P-loop_NTPase"/>
</dbReference>
<name>A0A914IAE9_GLORO</name>
<evidence type="ECO:0000313" key="4">
    <source>
        <dbReference type="Proteomes" id="UP000887572"/>
    </source>
</evidence>
<proteinExistence type="predicted"/>
<evidence type="ECO:0000256" key="3">
    <source>
        <dbReference type="SAM" id="MobiDB-lite"/>
    </source>
</evidence>
<dbReference type="Pfam" id="PF08477">
    <property type="entry name" value="Roc"/>
    <property type="match status" value="1"/>
</dbReference>
<evidence type="ECO:0000256" key="1">
    <source>
        <dbReference type="ARBA" id="ARBA00022741"/>
    </source>
</evidence>
<organism evidence="4 5">
    <name type="scientific">Globodera rostochiensis</name>
    <name type="common">Golden nematode worm</name>
    <name type="synonym">Heterodera rostochiensis</name>
    <dbReference type="NCBI Taxonomy" id="31243"/>
    <lineage>
        <taxon>Eukaryota</taxon>
        <taxon>Metazoa</taxon>
        <taxon>Ecdysozoa</taxon>
        <taxon>Nematoda</taxon>
        <taxon>Chromadorea</taxon>
        <taxon>Rhabditida</taxon>
        <taxon>Tylenchina</taxon>
        <taxon>Tylenchomorpha</taxon>
        <taxon>Tylenchoidea</taxon>
        <taxon>Heteroderidae</taxon>
        <taxon>Heteroderinae</taxon>
        <taxon>Globodera</taxon>
    </lineage>
</organism>
<sequence length="249" mass="26885">MNSHHKIIFLGDSSIGKTSLINSLCGIDSPPQSTLGCTIQIFPHQYQAGTPNEATELLEFWDVGGSNNHRTASAVFMGGADGVVLVHDLNNVRSEQNLAVWLDLLYTQTTRHRRHGLNSTRLVSSPNLSMSDTSSIVSAEKSFDGGSGERFIALDMDRVYTIPILIVGTGADHSSGRTRENSSLLRSYEHITLDARKSIAPGSTNRMVLCTFFDQVVRHAAGREGTSTPTLGGRSGGTPRYRLKGPSVG</sequence>
<reference evidence="5" key="1">
    <citation type="submission" date="2022-11" db="UniProtKB">
        <authorList>
            <consortium name="WormBaseParasite"/>
        </authorList>
    </citation>
    <scope>IDENTIFICATION</scope>
</reference>
<dbReference type="AlphaFoldDB" id="A0A914IAE9"/>
<evidence type="ECO:0000313" key="5">
    <source>
        <dbReference type="WBParaSite" id="Gr19_v10_g8166.t1"/>
    </source>
</evidence>
<accession>A0A914IAE9</accession>
<protein>
    <submittedName>
        <fullName evidence="5">Rab-like protein 3</fullName>
    </submittedName>
</protein>
<dbReference type="PANTHER" id="PTHR24073">
    <property type="entry name" value="DRAB5-RELATED"/>
    <property type="match status" value="1"/>
</dbReference>
<dbReference type="Proteomes" id="UP000887572">
    <property type="component" value="Unplaced"/>
</dbReference>
<dbReference type="Gene3D" id="3.40.50.300">
    <property type="entry name" value="P-loop containing nucleotide triphosphate hydrolases"/>
    <property type="match status" value="1"/>
</dbReference>